<sequence>MPPPLMDELVEEFLLRLPPEDPVSLIRASLVCKRWRRILADRGFRRRFLEPVPRAPPNSPDSGLHSPPQDSERSRLTWNAAVLCASSSSDCIHLDCRRGPFLVVLMSTSIHEVFVEVYSSEAGTWSRRVHAVQYPPYDRVCLLPAEPNTLAGSALHFKVHMSMSTGIIKYNVGTRRIDYLNLPSDCYSSRLQLTTTEHGGLGFAKLEGSRLHLWSREDGPDGHLGWAQSRVIQLDKVLPASTCLIPMAGFVHGIAAFFIRTHDGLFSIDLKSGQVKKVYENSRIADVIPYMSFYTPAALDPRSE</sequence>
<gene>
    <name evidence="4" type="ORF">URODEC1_LOCUS42190</name>
</gene>
<reference evidence="5" key="1">
    <citation type="submission" date="2024-06" db="EMBL/GenBank/DDBJ databases">
        <authorList>
            <person name="Ryan C."/>
        </authorList>
    </citation>
    <scope>NUCLEOTIDE SEQUENCE [LARGE SCALE GENOMIC DNA]</scope>
</reference>
<dbReference type="SUPFAM" id="SSF81383">
    <property type="entry name" value="F-box domain"/>
    <property type="match status" value="1"/>
</dbReference>
<reference evidence="4 5" key="2">
    <citation type="submission" date="2024-10" db="EMBL/GenBank/DDBJ databases">
        <authorList>
            <person name="Ryan C."/>
        </authorList>
    </citation>
    <scope>NUCLEOTIDE SEQUENCE [LARGE SCALE GENOMIC DNA]</scope>
</reference>
<proteinExistence type="predicted"/>
<dbReference type="InterPro" id="IPR001810">
    <property type="entry name" value="F-box_dom"/>
</dbReference>
<dbReference type="Gene3D" id="1.20.1280.50">
    <property type="match status" value="1"/>
</dbReference>
<feature type="domain" description="F-box" evidence="2">
    <location>
        <begin position="7"/>
        <end position="46"/>
    </location>
</feature>
<keyword evidence="5" id="KW-1185">Reference proteome</keyword>
<dbReference type="Pfam" id="PF00646">
    <property type="entry name" value="F-box"/>
    <property type="match status" value="1"/>
</dbReference>
<evidence type="ECO:0000256" key="1">
    <source>
        <dbReference type="SAM" id="MobiDB-lite"/>
    </source>
</evidence>
<evidence type="ECO:0000313" key="5">
    <source>
        <dbReference type="Proteomes" id="UP001497457"/>
    </source>
</evidence>
<evidence type="ECO:0008006" key="6">
    <source>
        <dbReference type="Google" id="ProtNLM"/>
    </source>
</evidence>
<feature type="region of interest" description="Disordered" evidence="1">
    <location>
        <begin position="50"/>
        <end position="72"/>
    </location>
</feature>
<dbReference type="Pfam" id="PF23635">
    <property type="entry name" value="Beta-prop_AT5G49610-like"/>
    <property type="match status" value="1"/>
</dbReference>
<dbReference type="PANTHER" id="PTHR32133:SF386">
    <property type="entry name" value="F-BOX DOMAIN-CONTAINING PROTEIN"/>
    <property type="match status" value="1"/>
</dbReference>
<evidence type="ECO:0000259" key="2">
    <source>
        <dbReference type="Pfam" id="PF00646"/>
    </source>
</evidence>
<organism evidence="4 5">
    <name type="scientific">Urochloa decumbens</name>
    <dbReference type="NCBI Taxonomy" id="240449"/>
    <lineage>
        <taxon>Eukaryota</taxon>
        <taxon>Viridiplantae</taxon>
        <taxon>Streptophyta</taxon>
        <taxon>Embryophyta</taxon>
        <taxon>Tracheophyta</taxon>
        <taxon>Spermatophyta</taxon>
        <taxon>Magnoliopsida</taxon>
        <taxon>Liliopsida</taxon>
        <taxon>Poales</taxon>
        <taxon>Poaceae</taxon>
        <taxon>PACMAD clade</taxon>
        <taxon>Panicoideae</taxon>
        <taxon>Panicodae</taxon>
        <taxon>Paniceae</taxon>
        <taxon>Melinidinae</taxon>
        <taxon>Urochloa</taxon>
    </lineage>
</organism>
<dbReference type="Proteomes" id="UP001497457">
    <property type="component" value="Chromosome 18b"/>
</dbReference>
<protein>
    <recommendedName>
        <fullName evidence="6">F-box domain-containing protein</fullName>
    </recommendedName>
</protein>
<evidence type="ECO:0000259" key="3">
    <source>
        <dbReference type="Pfam" id="PF23635"/>
    </source>
</evidence>
<feature type="domain" description="F-box protein AT5G49610-like beta-propeller" evidence="3">
    <location>
        <begin position="101"/>
        <end position="296"/>
    </location>
</feature>
<accession>A0ABC8ZAI2</accession>
<dbReference type="PANTHER" id="PTHR32133">
    <property type="entry name" value="OS07G0120400 PROTEIN"/>
    <property type="match status" value="1"/>
</dbReference>
<dbReference type="EMBL" id="OZ075128">
    <property type="protein sequence ID" value="CAL4956850.1"/>
    <property type="molecule type" value="Genomic_DNA"/>
</dbReference>
<dbReference type="AlphaFoldDB" id="A0ABC8ZAI2"/>
<dbReference type="InterPro" id="IPR036047">
    <property type="entry name" value="F-box-like_dom_sf"/>
</dbReference>
<evidence type="ECO:0000313" key="4">
    <source>
        <dbReference type="EMBL" id="CAL4956850.1"/>
    </source>
</evidence>
<name>A0ABC8ZAI2_9POAL</name>
<dbReference type="InterPro" id="IPR056594">
    <property type="entry name" value="AT5G49610-like_b-prop"/>
</dbReference>